<reference evidence="3 4" key="1">
    <citation type="journal article" date="2018" name="Sci. Rep.">
        <title>Network-guided genomic and metagenomic analysis of the faecal microbiota of the critically endangered kakapo.</title>
        <authorList>
            <person name="Waite D.W."/>
            <person name="Dsouza M."/>
            <person name="Sekiguchi Y."/>
            <person name="Hugenholtz P."/>
            <person name="Taylor M.W."/>
        </authorList>
    </citation>
    <scope>NUCLEOTIDE SEQUENCE [LARGE SCALE GENOMIC DNA]</scope>
    <source>
        <strain evidence="3 4">BI02</strain>
    </source>
</reference>
<evidence type="ECO:0000256" key="1">
    <source>
        <dbReference type="ARBA" id="ARBA00023125"/>
    </source>
</evidence>
<dbReference type="AlphaFoldDB" id="A0A368UFG5"/>
<protein>
    <submittedName>
        <fullName evidence="3">Transcriptional regulator</fullName>
    </submittedName>
</protein>
<dbReference type="PANTHER" id="PTHR46558:SF14">
    <property type="entry name" value="HTH-TYPE TRANSCRIPTIONAL REGULATOR ANSR"/>
    <property type="match status" value="1"/>
</dbReference>
<evidence type="ECO:0000313" key="3">
    <source>
        <dbReference type="EMBL" id="RCW17262.1"/>
    </source>
</evidence>
<keyword evidence="1" id="KW-0238">DNA-binding</keyword>
<dbReference type="InterPro" id="IPR010982">
    <property type="entry name" value="Lambda_DNA-bd_dom_sf"/>
</dbReference>
<dbReference type="Proteomes" id="UP000253215">
    <property type="component" value="Unassembled WGS sequence"/>
</dbReference>
<dbReference type="EMBL" id="NETH01000013">
    <property type="protein sequence ID" value="RCW17262.1"/>
    <property type="molecule type" value="Genomic_DNA"/>
</dbReference>
<dbReference type="SMART" id="SM00530">
    <property type="entry name" value="HTH_XRE"/>
    <property type="match status" value="1"/>
</dbReference>
<dbReference type="CDD" id="cd00093">
    <property type="entry name" value="HTH_XRE"/>
    <property type="match status" value="1"/>
</dbReference>
<dbReference type="Pfam" id="PF01381">
    <property type="entry name" value="HTH_3"/>
    <property type="match status" value="1"/>
</dbReference>
<gene>
    <name evidence="3" type="ORF">CAC02_03845</name>
</gene>
<feature type="domain" description="HTH cro/C1-type" evidence="2">
    <location>
        <begin position="5"/>
        <end position="59"/>
    </location>
</feature>
<proteinExistence type="predicted"/>
<accession>A0A368UFG5</accession>
<evidence type="ECO:0000313" key="4">
    <source>
        <dbReference type="Proteomes" id="UP000253215"/>
    </source>
</evidence>
<dbReference type="PROSITE" id="PS50943">
    <property type="entry name" value="HTH_CROC1"/>
    <property type="match status" value="1"/>
</dbReference>
<organism evidence="3 4">
    <name type="scientific">Streptococcus gallolyticus</name>
    <dbReference type="NCBI Taxonomy" id="315405"/>
    <lineage>
        <taxon>Bacteria</taxon>
        <taxon>Bacillati</taxon>
        <taxon>Bacillota</taxon>
        <taxon>Bacilli</taxon>
        <taxon>Lactobacillales</taxon>
        <taxon>Streptococcaceae</taxon>
        <taxon>Streptococcus</taxon>
    </lineage>
</organism>
<dbReference type="Gene3D" id="1.10.260.40">
    <property type="entry name" value="lambda repressor-like DNA-binding domains"/>
    <property type="match status" value="1"/>
</dbReference>
<sequence length="76" mass="9091">MYRRIRDSREDHDYTQEYLANFLSCSQSAYSKFEAGRRQIPIDFLIKLSTLYDVSTDYLLDLTEDPNRIKYRNSPS</sequence>
<comment type="caution">
    <text evidence="3">The sequence shown here is derived from an EMBL/GenBank/DDBJ whole genome shotgun (WGS) entry which is preliminary data.</text>
</comment>
<dbReference type="InterPro" id="IPR001387">
    <property type="entry name" value="Cro/C1-type_HTH"/>
</dbReference>
<evidence type="ECO:0000259" key="2">
    <source>
        <dbReference type="PROSITE" id="PS50943"/>
    </source>
</evidence>
<dbReference type="SUPFAM" id="SSF47413">
    <property type="entry name" value="lambda repressor-like DNA-binding domains"/>
    <property type="match status" value="1"/>
</dbReference>
<name>A0A368UFG5_9STRE</name>
<dbReference type="GO" id="GO:0003677">
    <property type="term" value="F:DNA binding"/>
    <property type="evidence" value="ECO:0007669"/>
    <property type="project" value="UniProtKB-KW"/>
</dbReference>
<dbReference type="PANTHER" id="PTHR46558">
    <property type="entry name" value="TRACRIPTIONAL REGULATORY PROTEIN-RELATED-RELATED"/>
    <property type="match status" value="1"/>
</dbReference>